<feature type="chain" id="PRO_5021901237" evidence="1">
    <location>
        <begin position="24"/>
        <end position="212"/>
    </location>
</feature>
<dbReference type="InterPro" id="IPR036249">
    <property type="entry name" value="Thioredoxin-like_sf"/>
</dbReference>
<organism evidence="3 4">
    <name type="scientific">Lacipirellula limnantheis</name>
    <dbReference type="NCBI Taxonomy" id="2528024"/>
    <lineage>
        <taxon>Bacteria</taxon>
        <taxon>Pseudomonadati</taxon>
        <taxon>Planctomycetota</taxon>
        <taxon>Planctomycetia</taxon>
        <taxon>Pirellulales</taxon>
        <taxon>Lacipirellulaceae</taxon>
        <taxon>Lacipirellula</taxon>
    </lineage>
</organism>
<evidence type="ECO:0000256" key="1">
    <source>
        <dbReference type="SAM" id="SignalP"/>
    </source>
</evidence>
<name>A0A517TRM4_9BACT</name>
<dbReference type="RefSeq" id="WP_145430034.1">
    <property type="nucleotide sequence ID" value="NZ_CP036339.1"/>
</dbReference>
<dbReference type="InterPro" id="IPR000866">
    <property type="entry name" value="AhpC/TSA"/>
</dbReference>
<keyword evidence="1" id="KW-0732">Signal</keyword>
<evidence type="ECO:0000313" key="3">
    <source>
        <dbReference type="EMBL" id="QDT71008.1"/>
    </source>
</evidence>
<dbReference type="PROSITE" id="PS51352">
    <property type="entry name" value="THIOREDOXIN_2"/>
    <property type="match status" value="1"/>
</dbReference>
<sequence precursor="true">MLRTATIALLLTLHAAFPAMTRAAAPADATAAPWSLTDLAGQTRQPFNDPTTRALALVFITPDCPIANFYQPTLRKLGEEFADSGVPLFMIHSDPDVTADAAQRHVEKFEITAPVILDHAQSIARRVDAKITPEAIIVDRAGKILYRGRIDNFYEALGRKRRAATEHDFHDALAAVADGRPVANPVTKALGCHIPFAEKAGEGEAPAEPRTP</sequence>
<dbReference type="SUPFAM" id="SSF52833">
    <property type="entry name" value="Thioredoxin-like"/>
    <property type="match status" value="1"/>
</dbReference>
<dbReference type="Pfam" id="PF00578">
    <property type="entry name" value="AhpC-TSA"/>
    <property type="match status" value="1"/>
</dbReference>
<proteinExistence type="predicted"/>
<keyword evidence="4" id="KW-1185">Reference proteome</keyword>
<feature type="domain" description="Thioredoxin" evidence="2">
    <location>
        <begin position="25"/>
        <end position="178"/>
    </location>
</feature>
<dbReference type="InterPro" id="IPR013766">
    <property type="entry name" value="Thioredoxin_domain"/>
</dbReference>
<feature type="signal peptide" evidence="1">
    <location>
        <begin position="1"/>
        <end position="23"/>
    </location>
</feature>
<reference evidence="3 4" key="1">
    <citation type="submission" date="2019-02" db="EMBL/GenBank/DDBJ databases">
        <title>Deep-cultivation of Planctomycetes and their phenomic and genomic characterization uncovers novel biology.</title>
        <authorList>
            <person name="Wiegand S."/>
            <person name="Jogler M."/>
            <person name="Boedeker C."/>
            <person name="Pinto D."/>
            <person name="Vollmers J."/>
            <person name="Rivas-Marin E."/>
            <person name="Kohn T."/>
            <person name="Peeters S.H."/>
            <person name="Heuer A."/>
            <person name="Rast P."/>
            <person name="Oberbeckmann S."/>
            <person name="Bunk B."/>
            <person name="Jeske O."/>
            <person name="Meyerdierks A."/>
            <person name="Storesund J.E."/>
            <person name="Kallscheuer N."/>
            <person name="Luecker S."/>
            <person name="Lage O.M."/>
            <person name="Pohl T."/>
            <person name="Merkel B.J."/>
            <person name="Hornburger P."/>
            <person name="Mueller R.-W."/>
            <person name="Bruemmer F."/>
            <person name="Labrenz M."/>
            <person name="Spormann A.M."/>
            <person name="Op den Camp H."/>
            <person name="Overmann J."/>
            <person name="Amann R."/>
            <person name="Jetten M.S.M."/>
            <person name="Mascher T."/>
            <person name="Medema M.H."/>
            <person name="Devos D.P."/>
            <person name="Kaster A.-K."/>
            <person name="Ovreas L."/>
            <person name="Rohde M."/>
            <person name="Galperin M.Y."/>
            <person name="Jogler C."/>
        </authorList>
    </citation>
    <scope>NUCLEOTIDE SEQUENCE [LARGE SCALE GENOMIC DNA]</scope>
    <source>
        <strain evidence="3 4">I41</strain>
    </source>
</reference>
<evidence type="ECO:0000313" key="4">
    <source>
        <dbReference type="Proteomes" id="UP000317909"/>
    </source>
</evidence>
<dbReference type="PANTHER" id="PTHR43640:SF1">
    <property type="entry name" value="THIOREDOXIN-DEPENDENT PEROXIREDOXIN"/>
    <property type="match status" value="1"/>
</dbReference>
<dbReference type="Gene3D" id="3.40.30.10">
    <property type="entry name" value="Glutaredoxin"/>
    <property type="match status" value="1"/>
</dbReference>
<dbReference type="GO" id="GO:0016209">
    <property type="term" value="F:antioxidant activity"/>
    <property type="evidence" value="ECO:0007669"/>
    <property type="project" value="InterPro"/>
</dbReference>
<dbReference type="KEGG" id="llh:I41_01630"/>
<dbReference type="EMBL" id="CP036339">
    <property type="protein sequence ID" value="QDT71008.1"/>
    <property type="molecule type" value="Genomic_DNA"/>
</dbReference>
<dbReference type="InterPro" id="IPR047262">
    <property type="entry name" value="PRX-like1"/>
</dbReference>
<dbReference type="PANTHER" id="PTHR43640">
    <property type="entry name" value="OS07G0260300 PROTEIN"/>
    <property type="match status" value="1"/>
</dbReference>
<evidence type="ECO:0000259" key="2">
    <source>
        <dbReference type="PROSITE" id="PS51352"/>
    </source>
</evidence>
<protein>
    <submittedName>
        <fullName evidence="3">Thiol-disulfide oxidoreductase</fullName>
    </submittedName>
</protein>
<dbReference type="GO" id="GO:0016491">
    <property type="term" value="F:oxidoreductase activity"/>
    <property type="evidence" value="ECO:0007669"/>
    <property type="project" value="InterPro"/>
</dbReference>
<accession>A0A517TRM4</accession>
<gene>
    <name evidence="3" type="ORF">I41_01630</name>
</gene>
<dbReference type="AlphaFoldDB" id="A0A517TRM4"/>
<dbReference type="OrthoDB" id="284329at2"/>
<dbReference type="Proteomes" id="UP000317909">
    <property type="component" value="Chromosome"/>
</dbReference>